<protein>
    <recommendedName>
        <fullName evidence="6">Protein ssh4</fullName>
    </recommendedName>
</protein>
<feature type="repeat" description="ANK" evidence="3">
    <location>
        <begin position="1216"/>
        <end position="1248"/>
    </location>
</feature>
<dbReference type="SUPFAM" id="SSF48403">
    <property type="entry name" value="Ankyrin repeat"/>
    <property type="match status" value="2"/>
</dbReference>
<keyword evidence="2 3" id="KW-0040">ANK repeat</keyword>
<feature type="repeat" description="ANK" evidence="3">
    <location>
        <begin position="1183"/>
        <end position="1215"/>
    </location>
</feature>
<evidence type="ECO:0000256" key="1">
    <source>
        <dbReference type="ARBA" id="ARBA00022737"/>
    </source>
</evidence>
<evidence type="ECO:0000256" key="2">
    <source>
        <dbReference type="ARBA" id="ARBA00023043"/>
    </source>
</evidence>
<evidence type="ECO:0000256" key="3">
    <source>
        <dbReference type="PROSITE-ProRule" id="PRU00023"/>
    </source>
</evidence>
<reference evidence="4 5" key="1">
    <citation type="journal article" date="2020" name="Phytopathology">
        <title>Genome Sequence Resources of Colletotrichum truncatum, C. plurivorum, C. musicola, and C. sojae: Four Species Pathogenic to Soybean (Glycine max).</title>
        <authorList>
            <person name="Rogerio F."/>
            <person name="Boufleur T.R."/>
            <person name="Ciampi-Guillardi M."/>
            <person name="Sukno S.A."/>
            <person name="Thon M.R."/>
            <person name="Massola Junior N.S."/>
            <person name="Baroncelli R."/>
        </authorList>
    </citation>
    <scope>NUCLEOTIDE SEQUENCE [LARGE SCALE GENOMIC DNA]</scope>
    <source>
        <strain evidence="4 5">LFN0009</strain>
    </source>
</reference>
<organism evidence="4 5">
    <name type="scientific">Colletotrichum sojae</name>
    <dbReference type="NCBI Taxonomy" id="2175907"/>
    <lineage>
        <taxon>Eukaryota</taxon>
        <taxon>Fungi</taxon>
        <taxon>Dikarya</taxon>
        <taxon>Ascomycota</taxon>
        <taxon>Pezizomycotina</taxon>
        <taxon>Sordariomycetes</taxon>
        <taxon>Hypocreomycetidae</taxon>
        <taxon>Glomerellales</taxon>
        <taxon>Glomerellaceae</taxon>
        <taxon>Colletotrichum</taxon>
        <taxon>Colletotrichum orchidearum species complex</taxon>
    </lineage>
</organism>
<evidence type="ECO:0000313" key="5">
    <source>
        <dbReference type="Proteomes" id="UP000652219"/>
    </source>
</evidence>
<dbReference type="PANTHER" id="PTHR24198">
    <property type="entry name" value="ANKYRIN REPEAT AND PROTEIN KINASE DOMAIN-CONTAINING PROTEIN"/>
    <property type="match status" value="1"/>
</dbReference>
<name>A0A8H6IRT3_9PEZI</name>
<evidence type="ECO:0008006" key="6">
    <source>
        <dbReference type="Google" id="ProtNLM"/>
    </source>
</evidence>
<dbReference type="PROSITE" id="PS50297">
    <property type="entry name" value="ANK_REP_REGION"/>
    <property type="match status" value="5"/>
</dbReference>
<feature type="repeat" description="ANK" evidence="3">
    <location>
        <begin position="1394"/>
        <end position="1426"/>
    </location>
</feature>
<dbReference type="Pfam" id="PF12796">
    <property type="entry name" value="Ank_2"/>
    <property type="match status" value="3"/>
</dbReference>
<dbReference type="EMBL" id="WIGN01000434">
    <property type="protein sequence ID" value="KAF6793391.1"/>
    <property type="molecule type" value="Genomic_DNA"/>
</dbReference>
<feature type="repeat" description="ANK" evidence="3">
    <location>
        <begin position="1150"/>
        <end position="1182"/>
    </location>
</feature>
<proteinExistence type="predicted"/>
<dbReference type="PROSITE" id="PS50088">
    <property type="entry name" value="ANK_REPEAT"/>
    <property type="match status" value="5"/>
</dbReference>
<keyword evidence="5" id="KW-1185">Reference proteome</keyword>
<evidence type="ECO:0000313" key="4">
    <source>
        <dbReference type="EMBL" id="KAF6793391.1"/>
    </source>
</evidence>
<comment type="caution">
    <text evidence="4">The sequence shown here is derived from an EMBL/GenBank/DDBJ whole genome shotgun (WGS) entry which is preliminary data.</text>
</comment>
<dbReference type="PRINTS" id="PR01415">
    <property type="entry name" value="ANKYRIN"/>
</dbReference>
<dbReference type="InterPro" id="IPR002110">
    <property type="entry name" value="Ankyrin_rpt"/>
</dbReference>
<gene>
    <name evidence="4" type="ORF">CSOJ01_13951</name>
</gene>
<dbReference type="InterPro" id="IPR036770">
    <property type="entry name" value="Ankyrin_rpt-contain_sf"/>
</dbReference>
<keyword evidence="1" id="KW-0677">Repeat</keyword>
<dbReference type="PANTHER" id="PTHR24198:SF165">
    <property type="entry name" value="ANKYRIN REPEAT-CONTAINING PROTEIN-RELATED"/>
    <property type="match status" value="1"/>
</dbReference>
<accession>A0A8H6IRT3</accession>
<dbReference type="SMART" id="SM00248">
    <property type="entry name" value="ANK"/>
    <property type="match status" value="14"/>
</dbReference>
<feature type="repeat" description="ANK" evidence="3">
    <location>
        <begin position="1330"/>
        <end position="1362"/>
    </location>
</feature>
<sequence length="1752" mass="192800">MDDDRFEESQPGFDPEVVVDFGLGVVSETESQFRFNSEGVFTPRETAVLVRCSLADMVHGKATPDDGTPCTLLGATLEGGITRGKYVSMDTTDYATVTGFTTHEPRVRPNDPRPHNCVKWVLLQNQAGKRGVPPHFQAAVLLERDNGDEPFDVEVVISAKVDLKTAFEDLTLLMGKPPQGCLSVDPRAPNTNFLRRYDEARLASLVGDMWKLSAGALETEQFSRDFLRSGHVKPASTKPRVIAPTTRNSLETPSAAGGAISIMTSSFTEAFFQEDNTPDKDIVVVHGLSCTGDRPWVDTDNRPAWLKQDLFEGSNARIIGFNYEAISDDSQLDIRPLAFLGHDLGGIVVKMRLPMLWYIASSPSTLTFCLRIILLKLVKVFIGCPHRTLSLASLTDDVATLIYNTRKAPQFGLLETARLCATTLVHSNYLFLESNVPLQVQMASVFSQNLDRGKRENLVGYGLSPKASGLLSMDEFADWTQSSQSSHAARYLLIPKDRSTPSVINEFVRFISENNKHTSRSRFRIFSFQFRRLKLHPDIDMGHSVDGTRLVLAGFVAQALACTMPRMTLEARPPSLSNLLSTLELASPELLTEYFLKLMFVQLNLCLWGVGIQAIWSVWDLDQCAGEEEAIRLVQVLQECFQFTEFKPCILLSGSEPSMFGLPEIMRSVGVPPLNLRPRYGTPIDVETRIAEELELLEVAKTMDRIFRWVLHARRPSSPLELVAALALEDSIADTPRHDTTAAPMTEDGRDDGNGFLASFHAIEHCLSGLIRVVDDEVHLSFAAGVDSLAKPGLDGVNLSHLDAYAVHFWPHHYKLAQCHPPTQEKAESYLASFLKQETAAVSMMLRYFQIGSPQTPVRAEGGEKPVTAVALLARCGFTDIGEIGTLTSCPGWEADPEMVFPALLEAVRGGHGQLVRELPMSLLDNNAAESILSSTGQLDRDVMIHLFRQTRSRDNFQLPPAFRYHAACVGIEEIVEKIHKYPADGDLWRNCMLRAAFAHGFEVFEILALHAISSLDIVDKNLILEAASQIRGPADIRTLRNLLSIEVNFERLYAPAISGNHLLVEDLLSQLFKDGKPIQYLPSLEIKPSLYEVTSMSSVEVVKAILKYVDPVRESESLLSALHLAVETSASAETCALFLDTGVDLENWNGNTFLVEAVLRDNMELAKLFVDHGVSIDAKNPEGEGALFLAAIDGLLPMVEFLLDEHADVNGKTEQGLTPLYGASLNNKPEVVDCLLNRGADARITTDSGSWSPLEAAYDFPAVLRLLLTKAAPHLDYKRVAAFGDTEVTALFLTARSGSVESARLLLEHGDPDLEFAPSADIDEDNPAAGYTPLAIAAQHSNTDIVRLLLEKGANVNHRVQWRDQTVLHCAWTEETVAILLEYGADIEAKDSNGTTPLHWSSTKENTGLIRRLANAGAKLEEADKFGQTPLISAVVSECLENFRYLVSKGSPINRTGGRFGSPLHSSCAWKPVKTLRFIAELGGDVNLWHGVQGTPLKAACIGRPEYQLSNARYLVEEKSVDVNAESGYCRSIMGQAFLTGTTRIITYILENGGNIDATDGTGLPSLFNICFRHTDVLEVFDMLLESYSAVVSIDTRDHTSRTILHCAALAGHLELVEKLVKLERALLRQRDHDGWSALHWAARQPGLGDTDNNVFDQDPQSKANVIKFLVRNGCPGLGEKVSAGGRTWTAMEIAKYHDAPDVVIDAVRDMIEENCVTEDAKEASPTAHDSSAGLCFSFGPRSRQLFACLG</sequence>
<dbReference type="Proteomes" id="UP000652219">
    <property type="component" value="Unassembled WGS sequence"/>
</dbReference>
<dbReference type="Gene3D" id="1.25.40.20">
    <property type="entry name" value="Ankyrin repeat-containing domain"/>
    <property type="match status" value="2"/>
</dbReference>